<evidence type="ECO:0000256" key="1">
    <source>
        <dbReference type="ARBA" id="ARBA00022723"/>
    </source>
</evidence>
<keyword evidence="1" id="KW-0479">Metal-binding</keyword>
<dbReference type="Proteomes" id="UP000217790">
    <property type="component" value="Unassembled WGS sequence"/>
</dbReference>
<reference evidence="7" key="1">
    <citation type="journal article" date="2017" name="Nat. Ecol. Evol.">
        <title>Genome expansion and lineage-specific genetic innovations in the forest pathogenic fungi Armillaria.</title>
        <authorList>
            <person name="Sipos G."/>
            <person name="Prasanna A.N."/>
            <person name="Walter M.C."/>
            <person name="O'Connor E."/>
            <person name="Balint B."/>
            <person name="Krizsan K."/>
            <person name="Kiss B."/>
            <person name="Hess J."/>
            <person name="Varga T."/>
            <person name="Slot J."/>
            <person name="Riley R."/>
            <person name="Boka B."/>
            <person name="Rigling D."/>
            <person name="Barry K."/>
            <person name="Lee J."/>
            <person name="Mihaltcheva S."/>
            <person name="LaButti K."/>
            <person name="Lipzen A."/>
            <person name="Waldron R."/>
            <person name="Moloney N.M."/>
            <person name="Sperisen C."/>
            <person name="Kredics L."/>
            <person name="Vagvoelgyi C."/>
            <person name="Patrignani A."/>
            <person name="Fitzpatrick D."/>
            <person name="Nagy I."/>
            <person name="Doyle S."/>
            <person name="Anderson J.B."/>
            <person name="Grigoriev I.V."/>
            <person name="Gueldener U."/>
            <person name="Muensterkoetter M."/>
            <person name="Nagy L.G."/>
        </authorList>
    </citation>
    <scope>NUCLEOTIDE SEQUENCE [LARGE SCALE GENOMIC DNA]</scope>
    <source>
        <strain evidence="7">Ar21-2</strain>
    </source>
</reference>
<evidence type="ECO:0000313" key="7">
    <source>
        <dbReference type="Proteomes" id="UP000217790"/>
    </source>
</evidence>
<dbReference type="GO" id="GO:0008270">
    <property type="term" value="F:zinc ion binding"/>
    <property type="evidence" value="ECO:0007669"/>
    <property type="project" value="UniProtKB-KW"/>
</dbReference>
<keyword evidence="7" id="KW-1185">Reference proteome</keyword>
<dbReference type="AlphaFoldDB" id="A0A2H3EFZ0"/>
<protein>
    <recommendedName>
        <fullName evidence="5">MYND-type domain-containing protein</fullName>
    </recommendedName>
</protein>
<dbReference type="OrthoDB" id="2995412at2759"/>
<accession>A0A2H3EFZ0</accession>
<keyword evidence="2 4" id="KW-0863">Zinc-finger</keyword>
<evidence type="ECO:0000256" key="4">
    <source>
        <dbReference type="PROSITE-ProRule" id="PRU00134"/>
    </source>
</evidence>
<evidence type="ECO:0000256" key="2">
    <source>
        <dbReference type="ARBA" id="ARBA00022771"/>
    </source>
</evidence>
<dbReference type="InParanoid" id="A0A2H3EFZ0"/>
<organism evidence="6 7">
    <name type="scientific">Armillaria gallica</name>
    <name type="common">Bulbous honey fungus</name>
    <name type="synonym">Armillaria bulbosa</name>
    <dbReference type="NCBI Taxonomy" id="47427"/>
    <lineage>
        <taxon>Eukaryota</taxon>
        <taxon>Fungi</taxon>
        <taxon>Dikarya</taxon>
        <taxon>Basidiomycota</taxon>
        <taxon>Agaricomycotina</taxon>
        <taxon>Agaricomycetes</taxon>
        <taxon>Agaricomycetidae</taxon>
        <taxon>Agaricales</taxon>
        <taxon>Marasmiineae</taxon>
        <taxon>Physalacriaceae</taxon>
        <taxon>Armillaria</taxon>
    </lineage>
</organism>
<proteinExistence type="predicted"/>
<dbReference type="Gene3D" id="6.10.140.2220">
    <property type="match status" value="1"/>
</dbReference>
<dbReference type="Pfam" id="PF01753">
    <property type="entry name" value="zf-MYND"/>
    <property type="match status" value="1"/>
</dbReference>
<evidence type="ECO:0000313" key="6">
    <source>
        <dbReference type="EMBL" id="PBL00058.1"/>
    </source>
</evidence>
<feature type="domain" description="MYND-type" evidence="5">
    <location>
        <begin position="19"/>
        <end position="58"/>
    </location>
</feature>
<dbReference type="EMBL" id="KZ293647">
    <property type="protein sequence ID" value="PBL00058.1"/>
    <property type="molecule type" value="Genomic_DNA"/>
</dbReference>
<sequence>MRAKYDEKHGKSTCSFTECVNASEAMYRPFSTCSGCEQVVYYSAECQRKHWIDHKKACIEMRGDLEVMRPCSREHDLLRFIAFQVVMANDISAPAGIREPAGRDIWRLPLKTSLMRMSDFRELLHKKKEIYRTAITDLKVLIQDHGARNIRIVCVFMPPFAETHWPNECNWQLTFVVL</sequence>
<gene>
    <name evidence="6" type="ORF">ARMGADRAFT_1074873</name>
</gene>
<dbReference type="SUPFAM" id="SSF144232">
    <property type="entry name" value="HIT/MYND zinc finger-like"/>
    <property type="match status" value="1"/>
</dbReference>
<name>A0A2H3EFZ0_ARMGA</name>
<evidence type="ECO:0000259" key="5">
    <source>
        <dbReference type="PROSITE" id="PS50865"/>
    </source>
</evidence>
<dbReference type="InterPro" id="IPR002893">
    <property type="entry name" value="Znf_MYND"/>
</dbReference>
<evidence type="ECO:0000256" key="3">
    <source>
        <dbReference type="ARBA" id="ARBA00022833"/>
    </source>
</evidence>
<dbReference type="PROSITE" id="PS50865">
    <property type="entry name" value="ZF_MYND_2"/>
    <property type="match status" value="1"/>
</dbReference>
<keyword evidence="3" id="KW-0862">Zinc</keyword>